<dbReference type="InterPro" id="IPR005632">
    <property type="entry name" value="Chaperone_Skp"/>
</dbReference>
<dbReference type="EMBL" id="UGQW01000001">
    <property type="protein sequence ID" value="STZ66571.1"/>
    <property type="molecule type" value="Genomic_DNA"/>
</dbReference>
<evidence type="ECO:0000313" key="6">
    <source>
        <dbReference type="Proteomes" id="UP000254927"/>
    </source>
</evidence>
<comment type="similarity">
    <text evidence="1">Belongs to the Skp family.</text>
</comment>
<accession>A0A378TUW2</accession>
<dbReference type="Pfam" id="PF03938">
    <property type="entry name" value="OmpH"/>
    <property type="match status" value="1"/>
</dbReference>
<dbReference type="PANTHER" id="PTHR35089:SF1">
    <property type="entry name" value="CHAPERONE PROTEIN SKP"/>
    <property type="match status" value="1"/>
</dbReference>
<evidence type="ECO:0000256" key="2">
    <source>
        <dbReference type="ARBA" id="ARBA00022729"/>
    </source>
</evidence>
<evidence type="ECO:0000313" key="5">
    <source>
        <dbReference type="EMBL" id="STZ66571.1"/>
    </source>
</evidence>
<feature type="chain" id="PRO_5016929843" evidence="4">
    <location>
        <begin position="27"/>
        <end position="167"/>
    </location>
</feature>
<evidence type="ECO:0000256" key="1">
    <source>
        <dbReference type="ARBA" id="ARBA00009091"/>
    </source>
</evidence>
<protein>
    <submittedName>
        <fullName evidence="5">Outer membrane protein OmpH, putative</fullName>
    </submittedName>
</protein>
<dbReference type="AlphaFoldDB" id="A0A378TUW2"/>
<dbReference type="PANTHER" id="PTHR35089">
    <property type="entry name" value="CHAPERONE PROTEIN SKP"/>
    <property type="match status" value="1"/>
</dbReference>
<reference evidence="5 6" key="1">
    <citation type="submission" date="2018-06" db="EMBL/GenBank/DDBJ databases">
        <authorList>
            <consortium name="Pathogen Informatics"/>
            <person name="Doyle S."/>
        </authorList>
    </citation>
    <scope>NUCLEOTIDE SEQUENCE [LARGE SCALE GENOMIC DNA]</scope>
    <source>
        <strain evidence="5 6">NCTC10660</strain>
    </source>
</reference>
<feature type="signal peptide" evidence="4">
    <location>
        <begin position="1"/>
        <end position="26"/>
    </location>
</feature>
<keyword evidence="3" id="KW-0175">Coiled coil</keyword>
<dbReference type="GO" id="GO:0051082">
    <property type="term" value="F:unfolded protein binding"/>
    <property type="evidence" value="ECO:0007669"/>
    <property type="project" value="InterPro"/>
</dbReference>
<dbReference type="SUPFAM" id="SSF111384">
    <property type="entry name" value="OmpH-like"/>
    <property type="match status" value="1"/>
</dbReference>
<evidence type="ECO:0000256" key="4">
    <source>
        <dbReference type="SAM" id="SignalP"/>
    </source>
</evidence>
<dbReference type="Proteomes" id="UP000254927">
    <property type="component" value="Unassembled WGS sequence"/>
</dbReference>
<sequence length="167" mass="19035">MIQKSQIQKWAAAFAAAACLAVPAGAETVRKLGFVNVDRIHRESVQAQNIQNKLDTEFAPRQRQLEKLQNDIEVSAQRADKLKAGKARAAAMAELERQRREFRGSQAQLAEEYDLRRNEEFAALQNNANRVILELAKKEGYDLIVHDVIFIDAKFDITDKVIREMNR</sequence>
<gene>
    <name evidence="5" type="primary">skp</name>
    <name evidence="5" type="ORF">NCTC10660_00020</name>
</gene>
<name>A0A378TUW2_NEIEL</name>
<dbReference type="GO" id="GO:0005829">
    <property type="term" value="C:cytosol"/>
    <property type="evidence" value="ECO:0007669"/>
    <property type="project" value="TreeGrafter"/>
</dbReference>
<organism evidence="5 6">
    <name type="scientific">Neisseria elongata</name>
    <dbReference type="NCBI Taxonomy" id="495"/>
    <lineage>
        <taxon>Bacteria</taxon>
        <taxon>Pseudomonadati</taxon>
        <taxon>Pseudomonadota</taxon>
        <taxon>Betaproteobacteria</taxon>
        <taxon>Neisseriales</taxon>
        <taxon>Neisseriaceae</taxon>
        <taxon>Neisseria</taxon>
    </lineage>
</organism>
<dbReference type="InterPro" id="IPR024930">
    <property type="entry name" value="Skp_dom_sf"/>
</dbReference>
<evidence type="ECO:0000256" key="3">
    <source>
        <dbReference type="SAM" id="Coils"/>
    </source>
</evidence>
<proteinExistence type="inferred from homology"/>
<keyword evidence="2 4" id="KW-0732">Signal</keyword>
<dbReference type="SMART" id="SM00935">
    <property type="entry name" value="OmpH"/>
    <property type="match status" value="1"/>
</dbReference>
<feature type="coiled-coil region" evidence="3">
    <location>
        <begin position="65"/>
        <end position="112"/>
    </location>
</feature>
<dbReference type="Gene3D" id="3.30.910.20">
    <property type="entry name" value="Skp domain"/>
    <property type="match status" value="1"/>
</dbReference>
<dbReference type="GO" id="GO:0050821">
    <property type="term" value="P:protein stabilization"/>
    <property type="evidence" value="ECO:0007669"/>
    <property type="project" value="TreeGrafter"/>
</dbReference>